<organism evidence="4 5">
    <name type="scientific">Microctonus hyperodae</name>
    <name type="common">Parasitoid wasp</name>
    <dbReference type="NCBI Taxonomy" id="165561"/>
    <lineage>
        <taxon>Eukaryota</taxon>
        <taxon>Metazoa</taxon>
        <taxon>Ecdysozoa</taxon>
        <taxon>Arthropoda</taxon>
        <taxon>Hexapoda</taxon>
        <taxon>Insecta</taxon>
        <taxon>Pterygota</taxon>
        <taxon>Neoptera</taxon>
        <taxon>Endopterygota</taxon>
        <taxon>Hymenoptera</taxon>
        <taxon>Apocrita</taxon>
        <taxon>Ichneumonoidea</taxon>
        <taxon>Braconidae</taxon>
        <taxon>Euphorinae</taxon>
        <taxon>Microctonus</taxon>
    </lineage>
</organism>
<evidence type="ECO:0000256" key="2">
    <source>
        <dbReference type="PIRSR" id="PIRSR600101-1"/>
    </source>
</evidence>
<evidence type="ECO:0000256" key="3">
    <source>
        <dbReference type="PIRSR" id="PIRSR600101-2"/>
    </source>
</evidence>
<dbReference type="InterPro" id="IPR043137">
    <property type="entry name" value="GGT_ssub_C"/>
</dbReference>
<evidence type="ECO:0008006" key="6">
    <source>
        <dbReference type="Google" id="ProtNLM"/>
    </source>
</evidence>
<dbReference type="PANTHER" id="PTHR11686:SF72">
    <property type="entry name" value="GAMMA-GLUTAMYL TRANSPEPTIDASE, ISOFORM A"/>
    <property type="match status" value="1"/>
</dbReference>
<feature type="binding site" evidence="3">
    <location>
        <begin position="429"/>
        <end position="430"/>
    </location>
    <ligand>
        <name>L-glutamate</name>
        <dbReference type="ChEBI" id="CHEBI:29985"/>
    </ligand>
</feature>
<dbReference type="PRINTS" id="PR01210">
    <property type="entry name" value="GGTRANSPTASE"/>
</dbReference>
<dbReference type="Proteomes" id="UP001168972">
    <property type="component" value="Unassembled WGS sequence"/>
</dbReference>
<protein>
    <recommendedName>
        <fullName evidence="6">Gamma-glutamyltranspeptidase 1</fullName>
    </recommendedName>
</protein>
<keyword evidence="1" id="KW-1202">Platelet aggregation activating toxin</keyword>
<evidence type="ECO:0000313" key="5">
    <source>
        <dbReference type="Proteomes" id="UP001168972"/>
    </source>
</evidence>
<gene>
    <name evidence="4" type="ORF">PV327_005508</name>
</gene>
<keyword evidence="5" id="KW-1185">Reference proteome</keyword>
<evidence type="ECO:0000256" key="1">
    <source>
        <dbReference type="ARBA" id="ARBA00084097"/>
    </source>
</evidence>
<reference evidence="4" key="1">
    <citation type="journal article" date="2023" name="bioRxiv">
        <title>Scaffold-level genome assemblies of two parasitoid biocontrol wasps reveal the parthenogenesis mechanism and an associated novel virus.</title>
        <authorList>
            <person name="Inwood S."/>
            <person name="Skelly J."/>
            <person name="Guhlin J."/>
            <person name="Harrop T."/>
            <person name="Goldson S."/>
            <person name="Dearden P."/>
        </authorList>
    </citation>
    <scope>NUCLEOTIDE SEQUENCE</scope>
    <source>
        <strain evidence="4">Lincoln</strain>
        <tissue evidence="4">Whole body</tissue>
    </source>
</reference>
<sequence>MVQKNSESEFISPSILGVFSKAAVSTHGEECSVIGKDILLKNGSAVDASIAILLCEGLSSLHSMGLGGGFFMTIWDAASGKAEFLNARESAPGKATRDMFGSNASLSLYGGLAVAVPGELAGYWAAHQKYGRLPWRELFLPTIELCENGTVVNPYLAKVLKRKLPQIQAEPSLAEILIDPKTNSTWTIGDKIKRPKLMETLKIIADSGIDAFYNGSIGEAIVKEIQDFGGIIEMDDLRNYRVEWKKPITSTLANNFTMYAPNLPSCGILLTFMMNVLENFIPSTKDNLFWQRIIETFKWAYGRRTELGDNPTPELDDLIANLSSKEYAHEIRNKIRDHWTSNDPMFYGATVYTPNDSGTAHVSVLAPDGSAVSATSTINQILGAMIRSQSTGIIFNDEMDDFSSPNITNGFNLPPSPANYIAPGKRPLSSMIPTIIVDDEGKVQLIIGAAGGTKITTAVALATILNLWSGHDIKEALDARRIHHQLFPMIIEAENKFSTSILDYLKTTGHNVTFYAGLGSAVNAISMFNTLNITANADYRRYGAVAGF</sequence>
<dbReference type="InterPro" id="IPR029055">
    <property type="entry name" value="Ntn_hydrolases_N"/>
</dbReference>
<dbReference type="GO" id="GO:0005886">
    <property type="term" value="C:plasma membrane"/>
    <property type="evidence" value="ECO:0007669"/>
    <property type="project" value="TreeGrafter"/>
</dbReference>
<feature type="binding site" evidence="3">
    <location>
        <position position="452"/>
    </location>
    <ligand>
        <name>L-glutamate</name>
        <dbReference type="ChEBI" id="CHEBI:29985"/>
    </ligand>
</feature>
<dbReference type="Gene3D" id="3.60.20.40">
    <property type="match status" value="1"/>
</dbReference>
<dbReference type="SUPFAM" id="SSF56235">
    <property type="entry name" value="N-terminal nucleophile aminohydrolases (Ntn hydrolases)"/>
    <property type="match status" value="1"/>
</dbReference>
<dbReference type="FunFam" id="3.60.20.40:FF:000001">
    <property type="entry name" value="Gamma-glutamyltranspeptidase 1"/>
    <property type="match status" value="1"/>
</dbReference>
<dbReference type="AlphaFoldDB" id="A0AA39G1H9"/>
<dbReference type="InterPro" id="IPR043138">
    <property type="entry name" value="GGT_lsub"/>
</dbReference>
<dbReference type="FunFam" id="1.10.246.130:FF:000001">
    <property type="entry name" value="Gamma-glutamyltransferase 5 isoform 1"/>
    <property type="match status" value="1"/>
</dbReference>
<dbReference type="InterPro" id="IPR000101">
    <property type="entry name" value="GGT_peptidase"/>
</dbReference>
<feature type="binding site" evidence="3">
    <location>
        <position position="401"/>
    </location>
    <ligand>
        <name>L-glutamate</name>
        <dbReference type="ChEBI" id="CHEBI:29985"/>
    </ligand>
</feature>
<feature type="active site" description="Nucleophile" evidence="2">
    <location>
        <position position="359"/>
    </location>
</feature>
<keyword evidence="1" id="KW-0800">Toxin</keyword>
<comment type="caution">
    <text evidence="4">The sequence shown here is derived from an EMBL/GenBank/DDBJ whole genome shotgun (WGS) entry which is preliminary data.</text>
</comment>
<name>A0AA39G1H9_MICHY</name>
<dbReference type="Pfam" id="PF01019">
    <property type="entry name" value="G_glu_transpept"/>
    <property type="match status" value="1"/>
</dbReference>
<dbReference type="NCBIfam" id="TIGR00066">
    <property type="entry name" value="g_glut_trans"/>
    <property type="match status" value="1"/>
</dbReference>
<proteinExistence type="predicted"/>
<dbReference type="GO" id="GO:0006751">
    <property type="term" value="P:glutathione catabolic process"/>
    <property type="evidence" value="ECO:0007669"/>
    <property type="project" value="InterPro"/>
</dbReference>
<feature type="binding site" evidence="3">
    <location>
        <begin position="377"/>
        <end position="379"/>
    </location>
    <ligand>
        <name>L-glutamate</name>
        <dbReference type="ChEBI" id="CHEBI:29985"/>
    </ligand>
</feature>
<evidence type="ECO:0000313" key="4">
    <source>
        <dbReference type="EMBL" id="KAK0179790.1"/>
    </source>
</evidence>
<dbReference type="PANTHER" id="PTHR11686">
    <property type="entry name" value="GAMMA GLUTAMYL TRANSPEPTIDASE"/>
    <property type="match status" value="1"/>
</dbReference>
<keyword evidence="1" id="KW-1199">Hemostasis impairing toxin</keyword>
<feature type="binding site" evidence="3">
    <location>
        <position position="88"/>
    </location>
    <ligand>
        <name>L-glutamate</name>
        <dbReference type="ChEBI" id="CHEBI:29985"/>
    </ligand>
</feature>
<accession>A0AA39G1H9</accession>
<dbReference type="EMBL" id="JAQQBR010000003">
    <property type="protein sequence ID" value="KAK0179790.1"/>
    <property type="molecule type" value="Genomic_DNA"/>
</dbReference>
<dbReference type="GO" id="GO:0036374">
    <property type="term" value="F:glutathione hydrolase activity"/>
    <property type="evidence" value="ECO:0007669"/>
    <property type="project" value="InterPro"/>
</dbReference>
<dbReference type="Gene3D" id="1.10.246.130">
    <property type="match status" value="1"/>
</dbReference>
<reference evidence="4" key="2">
    <citation type="submission" date="2023-03" db="EMBL/GenBank/DDBJ databases">
        <authorList>
            <person name="Inwood S.N."/>
            <person name="Skelly J.G."/>
            <person name="Guhlin J."/>
            <person name="Harrop T.W.R."/>
            <person name="Goldson S.G."/>
            <person name="Dearden P.K."/>
        </authorList>
    </citation>
    <scope>NUCLEOTIDE SEQUENCE</scope>
    <source>
        <strain evidence="4">Lincoln</strain>
        <tissue evidence="4">Whole body</tissue>
    </source>
</reference>